<dbReference type="EMBL" id="FLUQ01000006">
    <property type="protein sequence ID" value="SBW10192.1"/>
    <property type="molecule type" value="Genomic_DNA"/>
</dbReference>
<evidence type="ECO:0000256" key="1">
    <source>
        <dbReference type="ARBA" id="ARBA00007594"/>
    </source>
</evidence>
<organism evidence="7">
    <name type="scientific">uncultured delta proteobacterium</name>
    <dbReference type="NCBI Taxonomy" id="34034"/>
    <lineage>
        <taxon>Bacteria</taxon>
        <taxon>Deltaproteobacteria</taxon>
        <taxon>environmental samples</taxon>
    </lineage>
</organism>
<dbReference type="GO" id="GO:0003735">
    <property type="term" value="F:structural constituent of ribosome"/>
    <property type="evidence" value="ECO:0007669"/>
    <property type="project" value="InterPro"/>
</dbReference>
<comment type="subunit">
    <text evidence="2">Part of the 50S ribosomal subunit.</text>
</comment>
<evidence type="ECO:0000256" key="5">
    <source>
        <dbReference type="ARBA" id="ARBA00035492"/>
    </source>
</evidence>
<evidence type="ECO:0000313" key="7">
    <source>
        <dbReference type="EMBL" id="SBW10192.1"/>
    </source>
</evidence>
<evidence type="ECO:0000259" key="6">
    <source>
        <dbReference type="Pfam" id="PF00327"/>
    </source>
</evidence>
<name>A0A212KEY1_9DELT</name>
<keyword evidence="3" id="KW-0689">Ribosomal protein</keyword>
<dbReference type="InterPro" id="IPR016082">
    <property type="entry name" value="Ribosomal_uL30_ferredoxin-like"/>
</dbReference>
<comment type="similarity">
    <text evidence="1">Belongs to the universal ribosomal protein uL30 family.</text>
</comment>
<proteinExistence type="inferred from homology"/>
<keyword evidence="4" id="KW-0687">Ribonucleoprotein</keyword>
<dbReference type="NCBIfam" id="TIGR01308">
    <property type="entry name" value="rpmD_bact"/>
    <property type="match status" value="1"/>
</dbReference>
<dbReference type="Pfam" id="PF00327">
    <property type="entry name" value="Ribosomal_L30"/>
    <property type="match status" value="1"/>
</dbReference>
<feature type="domain" description="Large ribosomal subunit protein uL30-like ferredoxin-like fold" evidence="6">
    <location>
        <begin position="2"/>
        <end position="52"/>
    </location>
</feature>
<evidence type="ECO:0000256" key="4">
    <source>
        <dbReference type="ARBA" id="ARBA00023274"/>
    </source>
</evidence>
<dbReference type="PIRSF" id="PIRSF002211">
    <property type="entry name" value="Ribosomal_L30_bac-type"/>
    <property type="match status" value="1"/>
</dbReference>
<dbReference type="InterPro" id="IPR005996">
    <property type="entry name" value="Ribosomal_uL30_bac-type"/>
</dbReference>
<dbReference type="HAMAP" id="MF_01371_B">
    <property type="entry name" value="Ribosomal_uL30_B"/>
    <property type="match status" value="1"/>
</dbReference>
<reference evidence="7" key="1">
    <citation type="submission" date="2016-04" db="EMBL/GenBank/DDBJ databases">
        <authorList>
            <person name="Evans L.H."/>
            <person name="Alamgir A."/>
            <person name="Owens N."/>
            <person name="Weber N.D."/>
            <person name="Virtaneva K."/>
            <person name="Barbian K."/>
            <person name="Babar A."/>
            <person name="Rosenke K."/>
        </authorList>
    </citation>
    <scope>NUCLEOTIDE SEQUENCE</scope>
    <source>
        <strain evidence="7">86</strain>
    </source>
</reference>
<protein>
    <recommendedName>
        <fullName evidence="5">50S ribosomal protein L30</fullName>
    </recommendedName>
</protein>
<evidence type="ECO:0000256" key="2">
    <source>
        <dbReference type="ARBA" id="ARBA00011838"/>
    </source>
</evidence>
<dbReference type="GO" id="GO:0015934">
    <property type="term" value="C:large ribosomal subunit"/>
    <property type="evidence" value="ECO:0007669"/>
    <property type="project" value="InterPro"/>
</dbReference>
<dbReference type="GO" id="GO:0006412">
    <property type="term" value="P:translation"/>
    <property type="evidence" value="ECO:0007669"/>
    <property type="project" value="InterPro"/>
</dbReference>
<dbReference type="AlphaFoldDB" id="A0A212KEY1"/>
<dbReference type="InterPro" id="IPR036919">
    <property type="entry name" value="Ribo_uL30_ferredoxin-like_sf"/>
</dbReference>
<sequence>MIKIKLVRSWVGCAPAQRKILAALGLKRPNMVREFKDTPAIRGMVAKVPHMVEVVS</sequence>
<dbReference type="Gene3D" id="3.30.1390.20">
    <property type="entry name" value="Ribosomal protein L30, ferredoxin-like fold domain"/>
    <property type="match status" value="1"/>
</dbReference>
<dbReference type="SUPFAM" id="SSF55129">
    <property type="entry name" value="Ribosomal protein L30p/L7e"/>
    <property type="match status" value="1"/>
</dbReference>
<gene>
    <name evidence="7" type="primary">rpmD</name>
    <name evidence="7" type="ORF">KL86DPRO_60067</name>
</gene>
<evidence type="ECO:0000256" key="3">
    <source>
        <dbReference type="ARBA" id="ARBA00022980"/>
    </source>
</evidence>
<dbReference type="CDD" id="cd01658">
    <property type="entry name" value="Ribosomal_L30"/>
    <property type="match status" value="1"/>
</dbReference>
<accession>A0A212KEY1</accession>